<dbReference type="PROSITE" id="PS51186">
    <property type="entry name" value="GNAT"/>
    <property type="match status" value="1"/>
</dbReference>
<evidence type="ECO:0000313" key="2">
    <source>
        <dbReference type="EMBL" id="RIH92954.1"/>
    </source>
</evidence>
<dbReference type="Proteomes" id="UP000266178">
    <property type="component" value="Unassembled WGS sequence"/>
</dbReference>
<proteinExistence type="predicted"/>
<sequence length="158" mass="17880">MKTAARLELLPVTPEAAAVVHELYLRCPTYIALIGGDTPTLNDIQRELETLRHDTRRQAYLLFQEGKVIGFLDYKVAYPDLHSATVSLLLIDERLQNQGLGKLVVEQLEQLLSGRTERLFAVVYGNNEKAKAFWKRQGYTHAHDGGPSLSWYVKNLSN</sequence>
<dbReference type="CDD" id="cd04301">
    <property type="entry name" value="NAT_SF"/>
    <property type="match status" value="1"/>
</dbReference>
<dbReference type="AlphaFoldDB" id="A0A399F8G9"/>
<evidence type="ECO:0000259" key="1">
    <source>
        <dbReference type="PROSITE" id="PS51186"/>
    </source>
</evidence>
<dbReference type="EMBL" id="QWLB01000011">
    <property type="protein sequence ID" value="RIH92954.1"/>
    <property type="molecule type" value="Genomic_DNA"/>
</dbReference>
<name>A0A399F8G9_9DEIN</name>
<keyword evidence="2" id="KW-0808">Transferase</keyword>
<gene>
    <name evidence="2" type="ORF">Mgrana_01077</name>
</gene>
<dbReference type="InterPro" id="IPR016181">
    <property type="entry name" value="Acyl_CoA_acyltransferase"/>
</dbReference>
<dbReference type="InterPro" id="IPR000182">
    <property type="entry name" value="GNAT_dom"/>
</dbReference>
<accession>A0A399F8G9</accession>
<feature type="domain" description="N-acetyltransferase" evidence="1">
    <location>
        <begin position="7"/>
        <end position="157"/>
    </location>
</feature>
<evidence type="ECO:0000313" key="3">
    <source>
        <dbReference type="Proteomes" id="UP000266178"/>
    </source>
</evidence>
<dbReference type="RefSeq" id="WP_119356586.1">
    <property type="nucleotide sequence ID" value="NZ_BJXM01000003.1"/>
</dbReference>
<dbReference type="OrthoDB" id="9782266at2"/>
<dbReference type="GO" id="GO:0016747">
    <property type="term" value="F:acyltransferase activity, transferring groups other than amino-acyl groups"/>
    <property type="evidence" value="ECO:0007669"/>
    <property type="project" value="InterPro"/>
</dbReference>
<dbReference type="SUPFAM" id="SSF55729">
    <property type="entry name" value="Acyl-CoA N-acyltransferases (Nat)"/>
    <property type="match status" value="1"/>
</dbReference>
<comment type="caution">
    <text evidence="2">The sequence shown here is derived from an EMBL/GenBank/DDBJ whole genome shotgun (WGS) entry which is preliminary data.</text>
</comment>
<reference evidence="2 3" key="1">
    <citation type="submission" date="2018-08" db="EMBL/GenBank/DDBJ databases">
        <title>Meiothermus granaticius genome AF-68 sequencing project.</title>
        <authorList>
            <person name="Da Costa M.S."/>
            <person name="Albuquerque L."/>
            <person name="Raposo P."/>
            <person name="Froufe H.J.C."/>
            <person name="Barroso C.S."/>
            <person name="Egas C."/>
        </authorList>
    </citation>
    <scope>NUCLEOTIDE SEQUENCE [LARGE SCALE GENOMIC DNA]</scope>
    <source>
        <strain evidence="2 3">AF-68</strain>
    </source>
</reference>
<protein>
    <submittedName>
        <fullName evidence="2">Ribosomal-protein-alanine acetyltransferase</fullName>
    </submittedName>
</protein>
<keyword evidence="3" id="KW-1185">Reference proteome</keyword>
<dbReference type="Gene3D" id="3.40.630.30">
    <property type="match status" value="1"/>
</dbReference>
<organism evidence="2 3">
    <name type="scientific">Meiothermus granaticius NBRC 107808</name>
    <dbReference type="NCBI Taxonomy" id="1227551"/>
    <lineage>
        <taxon>Bacteria</taxon>
        <taxon>Thermotogati</taxon>
        <taxon>Deinococcota</taxon>
        <taxon>Deinococci</taxon>
        <taxon>Thermales</taxon>
        <taxon>Thermaceae</taxon>
        <taxon>Meiothermus</taxon>
    </lineage>
</organism>
<dbReference type="Pfam" id="PF00583">
    <property type="entry name" value="Acetyltransf_1"/>
    <property type="match status" value="1"/>
</dbReference>